<reference evidence="1" key="1">
    <citation type="submission" date="2013-07" db="EMBL/GenBank/DDBJ databases">
        <title>The Genome Sequence of Cryptococcus dejecticola CBS10117.</title>
        <authorList>
            <consortium name="The Broad Institute Genome Sequencing Platform"/>
            <person name="Cuomo C."/>
            <person name="Litvintseva A."/>
            <person name="Chen Y."/>
            <person name="Heitman J."/>
            <person name="Sun S."/>
            <person name="Springer D."/>
            <person name="Dromer F."/>
            <person name="Young S.K."/>
            <person name="Zeng Q."/>
            <person name="Gargeya S."/>
            <person name="Fitzgerald M."/>
            <person name="Abouelleil A."/>
            <person name="Alvarado L."/>
            <person name="Berlin A.M."/>
            <person name="Chapman S.B."/>
            <person name="Dewar J."/>
            <person name="Goldberg J."/>
            <person name="Griggs A."/>
            <person name="Gujja S."/>
            <person name="Hansen M."/>
            <person name="Howarth C."/>
            <person name="Imamovic A."/>
            <person name="Larimer J."/>
            <person name="McCowan C."/>
            <person name="Murphy C."/>
            <person name="Pearson M."/>
            <person name="Priest M."/>
            <person name="Roberts A."/>
            <person name="Saif S."/>
            <person name="Shea T."/>
            <person name="Sykes S."/>
            <person name="Wortman J."/>
            <person name="Nusbaum C."/>
            <person name="Birren B."/>
        </authorList>
    </citation>
    <scope>NUCLEOTIDE SEQUENCE [LARGE SCALE GENOMIC DNA]</scope>
    <source>
        <strain evidence="1">CBS 10117</strain>
    </source>
</reference>
<dbReference type="Pfam" id="PF13489">
    <property type="entry name" value="Methyltransf_23"/>
    <property type="match status" value="1"/>
</dbReference>
<evidence type="ECO:0000313" key="1">
    <source>
        <dbReference type="EMBL" id="OBR81096.1"/>
    </source>
</evidence>
<dbReference type="STRING" id="1296121.A0A1A5ZTE8"/>
<gene>
    <name evidence="1" type="ORF">I303_08478</name>
    <name evidence="2" type="ORF">I303_106883</name>
</gene>
<evidence type="ECO:0000313" key="3">
    <source>
        <dbReference type="Proteomes" id="UP000078595"/>
    </source>
</evidence>
<dbReference type="PANTHER" id="PTHR43591">
    <property type="entry name" value="METHYLTRANSFERASE"/>
    <property type="match status" value="1"/>
</dbReference>
<dbReference type="Gene3D" id="3.40.50.150">
    <property type="entry name" value="Vaccinia Virus protein VP39"/>
    <property type="match status" value="1"/>
</dbReference>
<dbReference type="AlphaFoldDB" id="A0A1A5ZTE8"/>
<dbReference type="SUPFAM" id="SSF53335">
    <property type="entry name" value="S-adenosyl-L-methionine-dependent methyltransferases"/>
    <property type="match status" value="1"/>
</dbReference>
<dbReference type="Proteomes" id="UP000078595">
    <property type="component" value="Chromosome 8"/>
</dbReference>
<dbReference type="GeneID" id="28972177"/>
<organism evidence="1">
    <name type="scientific">Kwoniella dejecticola CBS 10117</name>
    <dbReference type="NCBI Taxonomy" id="1296121"/>
    <lineage>
        <taxon>Eukaryota</taxon>
        <taxon>Fungi</taxon>
        <taxon>Dikarya</taxon>
        <taxon>Basidiomycota</taxon>
        <taxon>Agaricomycotina</taxon>
        <taxon>Tremellomycetes</taxon>
        <taxon>Tremellales</taxon>
        <taxon>Cryptococcaceae</taxon>
        <taxon>Kwoniella</taxon>
    </lineage>
</organism>
<reference evidence="2" key="3">
    <citation type="submission" date="2024-02" db="EMBL/GenBank/DDBJ databases">
        <title>Comparative genomics of Cryptococcus and Kwoniella reveals pathogenesis evolution and contrasting modes of karyotype evolution via chromosome fusion or intercentromeric recombination.</title>
        <authorList>
            <person name="Coelho M.A."/>
            <person name="David-Palma M."/>
            <person name="Shea T."/>
            <person name="Bowers K."/>
            <person name="McGinley-Smith S."/>
            <person name="Mohammad A.W."/>
            <person name="Gnirke A."/>
            <person name="Yurkov A.M."/>
            <person name="Nowrousian M."/>
            <person name="Sun S."/>
            <person name="Cuomo C.A."/>
            <person name="Heitman J."/>
        </authorList>
    </citation>
    <scope>NUCLEOTIDE SEQUENCE</scope>
    <source>
        <strain evidence="2">CBS 10117</strain>
    </source>
</reference>
<keyword evidence="3" id="KW-1185">Reference proteome</keyword>
<dbReference type="CDD" id="cd02440">
    <property type="entry name" value="AdoMet_MTases"/>
    <property type="match status" value="1"/>
</dbReference>
<dbReference type="VEuPathDB" id="FungiDB:I303_08478"/>
<dbReference type="OrthoDB" id="2013972at2759"/>
<dbReference type="RefSeq" id="XP_018258938.1">
    <property type="nucleotide sequence ID" value="XM_018411737.1"/>
</dbReference>
<sequence length="307" mass="34552">MSAQVESRPVEVMTQNLKEHDGRLYNDVQDDYALPADQEEIDRLNSQHRALTMLYDSLIPEPIKASLVEQTNPRILDVGCGTGIWSIEVAEEIPTASVIGVDLVSIHPKSYPSNVLFQKLDILESFPEGWEGSFDLVHARYLIAGIRDFSLLLSRLTKLLKPNGHLIIMEPQALWNTVNDDIHKTCPSTAQISKIVYDAMLKLGIDPIPGKRVSEHLKANVQYDQVETITKDLPLSPWSSDPRMKEIGQAHLPVTLTLPGAFRRLTLSSGLIDEEAYDKLVRGSQEEVRKAEGQLIFPVWLIWARKK</sequence>
<dbReference type="InterPro" id="IPR029063">
    <property type="entry name" value="SAM-dependent_MTases_sf"/>
</dbReference>
<protein>
    <recommendedName>
        <fullName evidence="4">Methyltransferase domain-containing protein</fullName>
    </recommendedName>
</protein>
<name>A0A1A5ZTE8_9TREE</name>
<evidence type="ECO:0000313" key="2">
    <source>
        <dbReference type="EMBL" id="WWC64273.1"/>
    </source>
</evidence>
<proteinExistence type="predicted"/>
<dbReference type="EMBL" id="KI894038">
    <property type="protein sequence ID" value="OBR81096.1"/>
    <property type="molecule type" value="Genomic_DNA"/>
</dbReference>
<evidence type="ECO:0008006" key="4">
    <source>
        <dbReference type="Google" id="ProtNLM"/>
    </source>
</evidence>
<dbReference type="EMBL" id="CP144537">
    <property type="protein sequence ID" value="WWC64273.1"/>
    <property type="molecule type" value="Genomic_DNA"/>
</dbReference>
<dbReference type="GO" id="GO:0008168">
    <property type="term" value="F:methyltransferase activity"/>
    <property type="evidence" value="ECO:0007669"/>
    <property type="project" value="TreeGrafter"/>
</dbReference>
<reference evidence="2" key="2">
    <citation type="submission" date="2013-07" db="EMBL/GenBank/DDBJ databases">
        <authorList>
            <consortium name="The Broad Institute Genome Sequencing Platform"/>
            <person name="Cuomo C."/>
            <person name="Litvintseva A."/>
            <person name="Chen Y."/>
            <person name="Heitman J."/>
            <person name="Sun S."/>
            <person name="Springer D."/>
            <person name="Dromer F."/>
            <person name="Young S.K."/>
            <person name="Zeng Q."/>
            <person name="Gargeya S."/>
            <person name="Fitzgerald M."/>
            <person name="Abouelleil A."/>
            <person name="Alvarado L."/>
            <person name="Berlin A.M."/>
            <person name="Chapman S.B."/>
            <person name="Dewar J."/>
            <person name="Goldberg J."/>
            <person name="Griggs A."/>
            <person name="Gujja S."/>
            <person name="Hansen M."/>
            <person name="Howarth C."/>
            <person name="Imamovic A."/>
            <person name="Larimer J."/>
            <person name="McCowan C."/>
            <person name="Murphy C."/>
            <person name="Pearson M."/>
            <person name="Priest M."/>
            <person name="Roberts A."/>
            <person name="Saif S."/>
            <person name="Shea T."/>
            <person name="Sykes S."/>
            <person name="Wortman J."/>
            <person name="Nusbaum C."/>
            <person name="Birren B."/>
        </authorList>
    </citation>
    <scope>NUCLEOTIDE SEQUENCE</scope>
    <source>
        <strain evidence="2">CBS 10117</strain>
    </source>
</reference>
<dbReference type="PANTHER" id="PTHR43591:SF24">
    <property type="entry name" value="2-METHOXY-6-POLYPRENYL-1,4-BENZOQUINOL METHYLASE, MITOCHONDRIAL"/>
    <property type="match status" value="1"/>
</dbReference>
<dbReference type="KEGG" id="kdj:28972177"/>
<accession>A0A1A5ZTE8</accession>